<dbReference type="RefSeq" id="WP_254161512.1">
    <property type="nucleotide sequence ID" value="NZ_JAHESF010000004.1"/>
</dbReference>
<accession>A0AAP2DHE7</accession>
<proteinExistence type="predicted"/>
<evidence type="ECO:0000313" key="3">
    <source>
        <dbReference type="Proteomes" id="UP001319200"/>
    </source>
</evidence>
<dbReference type="InterPro" id="IPR029058">
    <property type="entry name" value="AB_hydrolase_fold"/>
</dbReference>
<dbReference type="EMBL" id="JAHESF010000004">
    <property type="protein sequence ID" value="MBT1696311.1"/>
    <property type="molecule type" value="Genomic_DNA"/>
</dbReference>
<dbReference type="Proteomes" id="UP001319200">
    <property type="component" value="Unassembled WGS sequence"/>
</dbReference>
<evidence type="ECO:0000259" key="1">
    <source>
        <dbReference type="Pfam" id="PF02230"/>
    </source>
</evidence>
<dbReference type="InterPro" id="IPR003140">
    <property type="entry name" value="PLipase/COase/thioEstase"/>
</dbReference>
<dbReference type="SUPFAM" id="SSF53474">
    <property type="entry name" value="alpha/beta-Hydrolases"/>
    <property type="match status" value="1"/>
</dbReference>
<comment type="caution">
    <text evidence="2">The sequence shown here is derived from an EMBL/GenBank/DDBJ whole genome shotgun (WGS) entry which is preliminary data.</text>
</comment>
<dbReference type="Gene3D" id="3.40.50.1820">
    <property type="entry name" value="alpha/beta hydrolase"/>
    <property type="match status" value="1"/>
</dbReference>
<keyword evidence="2" id="KW-0378">Hydrolase</keyword>
<protein>
    <submittedName>
        <fullName evidence="2">Alpha/beta hydrolase</fullName>
    </submittedName>
</protein>
<reference evidence="2 3" key="1">
    <citation type="submission" date="2021-05" db="EMBL/GenBank/DDBJ databases">
        <title>A Polyphasic approach of four new species of the genus Ohtaekwangia: Ohtaekwangia histidinii sp. nov., Ohtaekwangia cretensis sp. nov., Ohtaekwangia indiensis sp. nov., Ohtaekwangia reichenbachii sp. nov. from diverse environment.</title>
        <authorList>
            <person name="Octaviana S."/>
        </authorList>
    </citation>
    <scope>NUCLEOTIDE SEQUENCE [LARGE SCALE GENOMIC DNA]</scope>
    <source>
        <strain evidence="2 3">PWU4</strain>
    </source>
</reference>
<gene>
    <name evidence="2" type="ORF">KK083_05455</name>
</gene>
<name>A0AAP2DHE7_9BACT</name>
<sequence>MIEKEVSFSFRARYYKLGEINTSTRQIWFVLHGYAQLAQYFVRKFKALEEHGICVIAPEGLSRFYLDELQPSGRKNARVGATWMTRENRLMDISNYISYLNGVYATEAGHTNIPVTVLGFSQGSATASRWVMSGQVTFSRLVLWAGIFPPDMDLETGSKALHDKEVYLVYGKKDPFLNDERFAEMQTLTHKLNTSVKTVTFEGEHEMDEQTLLSFV</sequence>
<organism evidence="2 3">
    <name type="scientific">Chryseosolibacter histidini</name>
    <dbReference type="NCBI Taxonomy" id="2782349"/>
    <lineage>
        <taxon>Bacteria</taxon>
        <taxon>Pseudomonadati</taxon>
        <taxon>Bacteroidota</taxon>
        <taxon>Cytophagia</taxon>
        <taxon>Cytophagales</taxon>
        <taxon>Chryseotaleaceae</taxon>
        <taxon>Chryseosolibacter</taxon>
    </lineage>
</organism>
<keyword evidence="3" id="KW-1185">Reference proteome</keyword>
<evidence type="ECO:0000313" key="2">
    <source>
        <dbReference type="EMBL" id="MBT1696311.1"/>
    </source>
</evidence>
<dbReference type="Pfam" id="PF02230">
    <property type="entry name" value="Abhydrolase_2"/>
    <property type="match status" value="1"/>
</dbReference>
<feature type="domain" description="Phospholipase/carboxylesterase/thioesterase" evidence="1">
    <location>
        <begin position="86"/>
        <end position="212"/>
    </location>
</feature>
<dbReference type="AlphaFoldDB" id="A0AAP2DHE7"/>
<dbReference type="GO" id="GO:0016787">
    <property type="term" value="F:hydrolase activity"/>
    <property type="evidence" value="ECO:0007669"/>
    <property type="project" value="UniProtKB-KW"/>
</dbReference>